<feature type="transmembrane region" description="Helical" evidence="1">
    <location>
        <begin position="152"/>
        <end position="171"/>
    </location>
</feature>
<dbReference type="Pfam" id="PF06961">
    <property type="entry name" value="DUF1294"/>
    <property type="match status" value="1"/>
</dbReference>
<gene>
    <name evidence="2" type="ORF">ALO68_101835</name>
</gene>
<name>A0A0P9R5G9_9PSED</name>
<evidence type="ECO:0000313" key="2">
    <source>
        <dbReference type="EMBL" id="KPX40349.1"/>
    </source>
</evidence>
<dbReference type="AlphaFoldDB" id="A0A0P9R5G9"/>
<sequence>MHRHSQLCGVRLVSHCVRPADPGNLAIRLDRLGIGQGMKLVREPQRLASRGRAPVRQLRLKVVMFLLLCALPVYGSVSLGGRQVTLIPALALTVMSLLAFVLYRHDKRQAANGGQRTPENVLHVTELLGGWPGALLAQQVFRHKTRKVSFQIVFWMIVLVHQALWIDWLFLGKRLLQLMPL</sequence>
<keyword evidence="1" id="KW-0472">Membrane</keyword>
<dbReference type="PATRIC" id="fig|251654.3.peg.3860"/>
<organism evidence="2 3">
    <name type="scientific">Pseudomonas syringae pv. helianthi</name>
    <dbReference type="NCBI Taxonomy" id="251654"/>
    <lineage>
        <taxon>Bacteria</taxon>
        <taxon>Pseudomonadati</taxon>
        <taxon>Pseudomonadota</taxon>
        <taxon>Gammaproteobacteria</taxon>
        <taxon>Pseudomonadales</taxon>
        <taxon>Pseudomonadaceae</taxon>
        <taxon>Pseudomonas</taxon>
    </lineage>
</organism>
<proteinExistence type="predicted"/>
<feature type="transmembrane region" description="Helical" evidence="1">
    <location>
        <begin position="58"/>
        <end position="77"/>
    </location>
</feature>
<dbReference type="EMBL" id="LJQM01000248">
    <property type="protein sequence ID" value="KPX40349.1"/>
    <property type="molecule type" value="Genomic_DNA"/>
</dbReference>
<keyword evidence="1" id="KW-0812">Transmembrane</keyword>
<accession>A0A0P9R5G9</accession>
<comment type="caution">
    <text evidence="2">The sequence shown here is derived from an EMBL/GenBank/DDBJ whole genome shotgun (WGS) entry which is preliminary data.</text>
</comment>
<protein>
    <submittedName>
        <fullName evidence="2">Putative family protein</fullName>
    </submittedName>
</protein>
<evidence type="ECO:0000256" key="1">
    <source>
        <dbReference type="SAM" id="Phobius"/>
    </source>
</evidence>
<dbReference type="InterPro" id="IPR010718">
    <property type="entry name" value="DUF1294"/>
</dbReference>
<reference evidence="2 3" key="1">
    <citation type="submission" date="2015-09" db="EMBL/GenBank/DDBJ databases">
        <title>Genome announcement of multiple Pseudomonas syringae strains.</title>
        <authorList>
            <person name="Thakur S."/>
            <person name="Wang P.W."/>
            <person name="Gong Y."/>
            <person name="Weir B.S."/>
            <person name="Guttman D.S."/>
        </authorList>
    </citation>
    <scope>NUCLEOTIDE SEQUENCE [LARGE SCALE GENOMIC DNA]</scope>
    <source>
        <strain evidence="2 3">ICMP4531</strain>
    </source>
</reference>
<feature type="transmembrane region" description="Helical" evidence="1">
    <location>
        <begin position="83"/>
        <end position="103"/>
    </location>
</feature>
<keyword evidence="1" id="KW-1133">Transmembrane helix</keyword>
<dbReference type="Proteomes" id="UP000050557">
    <property type="component" value="Unassembled WGS sequence"/>
</dbReference>
<evidence type="ECO:0000313" key="3">
    <source>
        <dbReference type="Proteomes" id="UP000050557"/>
    </source>
</evidence>